<proteinExistence type="predicted"/>
<dbReference type="Proteomes" id="UP001231941">
    <property type="component" value="Unassembled WGS sequence"/>
</dbReference>
<evidence type="ECO:0000313" key="2">
    <source>
        <dbReference type="EMBL" id="MDP5274593.1"/>
    </source>
</evidence>
<gene>
    <name evidence="2" type="ORF">Q5Y73_10770</name>
</gene>
<comment type="caution">
    <text evidence="2">The sequence shown here is derived from an EMBL/GenBank/DDBJ whole genome shotgun (WGS) entry which is preliminary data.</text>
</comment>
<dbReference type="RefSeq" id="WP_305991896.1">
    <property type="nucleotide sequence ID" value="NZ_JAVAMP010000003.1"/>
</dbReference>
<dbReference type="Pfam" id="PF14399">
    <property type="entry name" value="BtrH_N"/>
    <property type="match status" value="1"/>
</dbReference>
<evidence type="ECO:0000259" key="1">
    <source>
        <dbReference type="Pfam" id="PF14399"/>
    </source>
</evidence>
<dbReference type="EMBL" id="JAVAMP010000003">
    <property type="protein sequence ID" value="MDP5274593.1"/>
    <property type="molecule type" value="Genomic_DNA"/>
</dbReference>
<feature type="domain" description="Butirosin biosynthesis protein H N-terminal" evidence="1">
    <location>
        <begin position="74"/>
        <end position="172"/>
    </location>
</feature>
<keyword evidence="3" id="KW-1185">Reference proteome</keyword>
<accession>A0ABT9IZ47</accession>
<evidence type="ECO:0000313" key="3">
    <source>
        <dbReference type="Proteomes" id="UP001231941"/>
    </source>
</evidence>
<protein>
    <submittedName>
        <fullName evidence="2">BtrH N-terminal domain-containing protein</fullName>
    </submittedName>
</protein>
<sequence>MKQYEVKNVPRYFEPHVNDCFANAYATVLSYMGNNPNFILTDYLNFMYDEQTEHIGINFFFRATPTVEFSEEELNSSLELAYLPATSMFNKTSPIDEVTDKDKVQINMYIHEDQDIAFTRLKERIDENKPVIVAVDLFYMHFHRAYQREHGLHAIIVTGYDEEKRTLKIIDKYKLSSSDFDGEISMDEMSQSRLSECPLNNPMVGEYKREIRNLWMEIDIDPDFKMNVERIYSIILESCKRMKGQREVLGHECGLNRMEAFRKDLLLKKESFMDRKLDERETYLFKTYYNSAFKSISRSRMRFKVFLEESNLAEKEDLGEVLEQLENALKRWDICANLSLKLGIKKSIKLVDDIVRQLSSIIDIEGEIINKLTDISLTRDLVTVSKNIKDQEM</sequence>
<dbReference type="InterPro" id="IPR026935">
    <property type="entry name" value="BtrH_N"/>
</dbReference>
<reference evidence="2 3" key="1">
    <citation type="submission" date="2023-08" db="EMBL/GenBank/DDBJ databases">
        <authorList>
            <person name="Park J.-S."/>
        </authorList>
    </citation>
    <scope>NUCLEOTIDE SEQUENCE [LARGE SCALE GENOMIC DNA]</scope>
    <source>
        <strain evidence="2 3">2205SS18-9</strain>
    </source>
</reference>
<name>A0ABT9IZ47_9BACL</name>
<organism evidence="2 3">
    <name type="scientific">Chengkuizengella axinellae</name>
    <dbReference type="NCBI Taxonomy" id="3064388"/>
    <lineage>
        <taxon>Bacteria</taxon>
        <taxon>Bacillati</taxon>
        <taxon>Bacillota</taxon>
        <taxon>Bacilli</taxon>
        <taxon>Bacillales</taxon>
        <taxon>Paenibacillaceae</taxon>
        <taxon>Chengkuizengella</taxon>
    </lineage>
</organism>